<proteinExistence type="predicted"/>
<dbReference type="AlphaFoldDB" id="A0A0N9XFE6"/>
<name>A0A0N9XFE6_MYCFO</name>
<dbReference type="Proteomes" id="UP000057134">
    <property type="component" value="Chromosome"/>
</dbReference>
<evidence type="ECO:0000313" key="3">
    <source>
        <dbReference type="Proteomes" id="UP000057134"/>
    </source>
</evidence>
<dbReference type="EMBL" id="CP011269">
    <property type="protein sequence ID" value="ALI26299.1"/>
    <property type="molecule type" value="Genomic_DNA"/>
</dbReference>
<dbReference type="PROSITE" id="PS50995">
    <property type="entry name" value="HTH_MARR_2"/>
    <property type="match status" value="1"/>
</dbReference>
<dbReference type="GO" id="GO:0006950">
    <property type="term" value="P:response to stress"/>
    <property type="evidence" value="ECO:0007669"/>
    <property type="project" value="TreeGrafter"/>
</dbReference>
<evidence type="ECO:0000259" key="1">
    <source>
        <dbReference type="PROSITE" id="PS50995"/>
    </source>
</evidence>
<dbReference type="PANTHER" id="PTHR33164">
    <property type="entry name" value="TRANSCRIPTIONAL REGULATOR, MARR FAMILY"/>
    <property type="match status" value="1"/>
</dbReference>
<keyword evidence="3" id="KW-1185">Reference proteome</keyword>
<dbReference type="InterPro" id="IPR000835">
    <property type="entry name" value="HTH_MarR-typ"/>
</dbReference>
<gene>
    <name evidence="2" type="ORF">XA26_24560</name>
</gene>
<dbReference type="Gene3D" id="1.10.10.10">
    <property type="entry name" value="Winged helix-like DNA-binding domain superfamily/Winged helix DNA-binding domain"/>
    <property type="match status" value="1"/>
</dbReference>
<evidence type="ECO:0000313" key="2">
    <source>
        <dbReference type="EMBL" id="ALI26299.1"/>
    </source>
</evidence>
<dbReference type="InterPro" id="IPR036388">
    <property type="entry name" value="WH-like_DNA-bd_sf"/>
</dbReference>
<dbReference type="GO" id="GO:0003700">
    <property type="term" value="F:DNA-binding transcription factor activity"/>
    <property type="evidence" value="ECO:0007669"/>
    <property type="project" value="InterPro"/>
</dbReference>
<dbReference type="SUPFAM" id="SSF46785">
    <property type="entry name" value="Winged helix' DNA-binding domain"/>
    <property type="match status" value="1"/>
</dbReference>
<feature type="domain" description="HTH marR-type" evidence="1">
    <location>
        <begin position="14"/>
        <end position="146"/>
    </location>
</feature>
<dbReference type="InterPro" id="IPR039422">
    <property type="entry name" value="MarR/SlyA-like"/>
</dbReference>
<dbReference type="PANTHER" id="PTHR33164:SF43">
    <property type="entry name" value="HTH-TYPE TRANSCRIPTIONAL REPRESSOR YETL"/>
    <property type="match status" value="1"/>
</dbReference>
<dbReference type="SMART" id="SM00347">
    <property type="entry name" value="HTH_MARR"/>
    <property type="match status" value="1"/>
</dbReference>
<dbReference type="PATRIC" id="fig|1766.6.peg.2440"/>
<dbReference type="STRING" id="1766.XA26_24560"/>
<dbReference type="KEGG" id="mft:XA26_24560"/>
<accession>A0A0N9XFE6</accession>
<reference evidence="2 3" key="1">
    <citation type="journal article" date="2015" name="MBio">
        <title>Enzymatic Degradation of Phenazines Can Generate Energy and Protect Sensitive Organisms from Toxicity.</title>
        <authorList>
            <person name="Costa K.C."/>
            <person name="Bergkessel M."/>
            <person name="Saunders S."/>
            <person name="Korlach J."/>
            <person name="Newman D.K."/>
        </authorList>
    </citation>
    <scope>NUCLEOTIDE SEQUENCE [LARGE SCALE GENOMIC DNA]</scope>
    <source>
        <strain evidence="2 3">CT6</strain>
    </source>
</reference>
<sequence>MLDMNSDKGAALEEQPLGYLMYRVVAVLQPRVAAQLQPLGLTLPEFVCLRVLSMAPGQSNAELARHTNVSPQAMNNVLRGLQDRGAVRRPASVDSGRALPAKLTAEGAELLKRAEAAVYAAEDEVLDRLDSGQRRELKRLLAHAVL</sequence>
<dbReference type="Pfam" id="PF01047">
    <property type="entry name" value="MarR"/>
    <property type="match status" value="1"/>
</dbReference>
<dbReference type="InterPro" id="IPR036390">
    <property type="entry name" value="WH_DNA-bd_sf"/>
</dbReference>
<protein>
    <submittedName>
        <fullName evidence="2">Transcriptional regulator, MarR family</fullName>
    </submittedName>
</protein>
<organism evidence="2 3">
    <name type="scientific">Mycolicibacterium fortuitum</name>
    <name type="common">Mycobacterium fortuitum</name>
    <dbReference type="NCBI Taxonomy" id="1766"/>
    <lineage>
        <taxon>Bacteria</taxon>
        <taxon>Bacillati</taxon>
        <taxon>Actinomycetota</taxon>
        <taxon>Actinomycetes</taxon>
        <taxon>Mycobacteriales</taxon>
        <taxon>Mycobacteriaceae</taxon>
        <taxon>Mycolicibacterium</taxon>
    </lineage>
</organism>